<dbReference type="Pfam" id="PF13424">
    <property type="entry name" value="TPR_12"/>
    <property type="match status" value="3"/>
</dbReference>
<dbReference type="GeneID" id="54465441"/>
<dbReference type="RefSeq" id="XP_033571885.1">
    <property type="nucleotide sequence ID" value="XM_033724548.1"/>
</dbReference>
<reference evidence="3" key="2">
    <citation type="submission" date="2020-04" db="EMBL/GenBank/DDBJ databases">
        <authorList>
            <consortium name="NCBI Genome Project"/>
        </authorList>
    </citation>
    <scope>NUCLEOTIDE SEQUENCE</scope>
    <source>
        <strain evidence="3">CBS 304.34</strain>
    </source>
</reference>
<dbReference type="PRINTS" id="PR00381">
    <property type="entry name" value="KINESINLIGHT"/>
</dbReference>
<reference evidence="3" key="3">
    <citation type="submission" date="2025-04" db="UniProtKB">
        <authorList>
            <consortium name="RefSeq"/>
        </authorList>
    </citation>
    <scope>IDENTIFICATION</scope>
    <source>
        <strain evidence="3">CBS 304.34</strain>
    </source>
</reference>
<dbReference type="InterPro" id="IPR011990">
    <property type="entry name" value="TPR-like_helical_dom_sf"/>
</dbReference>
<dbReference type="PANTHER" id="PTHR46082:SF6">
    <property type="entry name" value="AAA+ ATPASE DOMAIN-CONTAINING PROTEIN-RELATED"/>
    <property type="match status" value="1"/>
</dbReference>
<evidence type="ECO:0000313" key="3">
    <source>
        <dbReference type="RefSeq" id="XP_033571885.1"/>
    </source>
</evidence>
<name>A0A6A6Y7V5_9PEZI</name>
<evidence type="ECO:0000313" key="2">
    <source>
        <dbReference type="Proteomes" id="UP000504636"/>
    </source>
</evidence>
<sequence length="686" mass="77902">MSFATDEYQSKNDPDLHNILLRVISNLPSSGTFDDGEFSWLPFRRDIDFISRNSLDRVRQICTRPAARAALVGLGGVGKSQIAIEYAYLVQDESPTTWVFWVHADTRATFEEGYRKIVQVTKMDGWDNPKADVLQLVQSWLCDESNGRWVMIVDNADDSNVLFPPFDEAEVAGASNPDQAAEPLSDFLPQSPNGSILITSRSRDVARRLTGRGDRLVEVKPMDSREALALLQKKLSNANEHNATELLKALDYMPLAITQAAAHIEQRAPRMTISRYIDEIHRNDHDRARLLARDVGDNRRDGRASNSIIATLQVSFEHIRRGMPTAARLLSLMRHSHADKLFLNWMSLDGREFEMHRLVQFSIKKWLEVYNELEEWKEAYITLMDDNDPVGRYKNWAVCQALFPHARAVVACQPAGGRAVEAWASVLFKAAWYAYEMGKYKEAEEMSQGALEAREAALGAEHPDTLASMNNLATGKCKEAENMDRKVLEAREKTLGREHPSTLMSMNNLALVLQEQGKYEQTEGMNGQALEGWEKVLGKEHPDTLMSMNNLATVLKEQGKYQEAEKMNRQALEMRKKVLGEEHPDTLRSLNNLALVLQEQGKYKQAEEMNRQVLEGWEKVLGKEHPDTLRSVYNLAYLLHQLQQYKDASPLYQRACAGLQEKLGLDHPITQGCMSNYSLLQRQWTP</sequence>
<dbReference type="InterPro" id="IPR027417">
    <property type="entry name" value="P-loop_NTPase"/>
</dbReference>
<dbReference type="InterPro" id="IPR053137">
    <property type="entry name" value="NLR-like"/>
</dbReference>
<dbReference type="SUPFAM" id="SSF48452">
    <property type="entry name" value="TPR-like"/>
    <property type="match status" value="2"/>
</dbReference>
<accession>A0A6A6Y7V5</accession>
<proteinExistence type="predicted"/>
<dbReference type="InterPro" id="IPR019734">
    <property type="entry name" value="TPR_rpt"/>
</dbReference>
<evidence type="ECO:0000313" key="1">
    <source>
        <dbReference type="EMBL" id="KAF2804921.1"/>
    </source>
</evidence>
<dbReference type="OrthoDB" id="20872at2759"/>
<protein>
    <submittedName>
        <fullName evidence="1 3">TPR-like protein</fullName>
    </submittedName>
</protein>
<dbReference type="Proteomes" id="UP000504636">
    <property type="component" value="Unplaced"/>
</dbReference>
<reference evidence="1 3" key="1">
    <citation type="journal article" date="2020" name="Stud. Mycol.">
        <title>101 Dothideomycetes genomes: a test case for predicting lifestyles and emergence of pathogens.</title>
        <authorList>
            <person name="Haridas S."/>
            <person name="Albert R."/>
            <person name="Binder M."/>
            <person name="Bloem J."/>
            <person name="Labutti K."/>
            <person name="Salamov A."/>
            <person name="Andreopoulos B."/>
            <person name="Baker S."/>
            <person name="Barry K."/>
            <person name="Bills G."/>
            <person name="Bluhm B."/>
            <person name="Cannon C."/>
            <person name="Castanera R."/>
            <person name="Culley D."/>
            <person name="Daum C."/>
            <person name="Ezra D."/>
            <person name="Gonzalez J."/>
            <person name="Henrissat B."/>
            <person name="Kuo A."/>
            <person name="Liang C."/>
            <person name="Lipzen A."/>
            <person name="Lutzoni F."/>
            <person name="Magnuson J."/>
            <person name="Mondo S."/>
            <person name="Nolan M."/>
            <person name="Ohm R."/>
            <person name="Pangilinan J."/>
            <person name="Park H.-J."/>
            <person name="Ramirez L."/>
            <person name="Alfaro M."/>
            <person name="Sun H."/>
            <person name="Tritt A."/>
            <person name="Yoshinaga Y."/>
            <person name="Zwiers L.-H."/>
            <person name="Turgeon B."/>
            <person name="Goodwin S."/>
            <person name="Spatafora J."/>
            <person name="Crous P."/>
            <person name="Grigoriev I."/>
        </authorList>
    </citation>
    <scope>NUCLEOTIDE SEQUENCE</scope>
    <source>
        <strain evidence="1 3">CBS 304.34</strain>
    </source>
</reference>
<dbReference type="SMART" id="SM00028">
    <property type="entry name" value="TPR"/>
    <property type="match status" value="4"/>
</dbReference>
<dbReference type="Gene3D" id="1.25.40.10">
    <property type="entry name" value="Tetratricopeptide repeat domain"/>
    <property type="match status" value="3"/>
</dbReference>
<dbReference type="SUPFAM" id="SSF52540">
    <property type="entry name" value="P-loop containing nucleoside triphosphate hydrolases"/>
    <property type="match status" value="1"/>
</dbReference>
<dbReference type="EMBL" id="MU003711">
    <property type="protein sequence ID" value="KAF2804921.1"/>
    <property type="molecule type" value="Genomic_DNA"/>
</dbReference>
<dbReference type="AlphaFoldDB" id="A0A6A6Y7V5"/>
<gene>
    <name evidence="1 3" type="ORF">BDZ99DRAFT_511463</name>
</gene>
<dbReference type="Gene3D" id="3.40.50.300">
    <property type="entry name" value="P-loop containing nucleotide triphosphate hydrolases"/>
    <property type="match status" value="1"/>
</dbReference>
<keyword evidence="2" id="KW-1185">Reference proteome</keyword>
<dbReference type="PANTHER" id="PTHR46082">
    <property type="entry name" value="ATP/GTP-BINDING PROTEIN-RELATED"/>
    <property type="match status" value="1"/>
</dbReference>
<organism evidence="1">
    <name type="scientific">Mytilinidion resinicola</name>
    <dbReference type="NCBI Taxonomy" id="574789"/>
    <lineage>
        <taxon>Eukaryota</taxon>
        <taxon>Fungi</taxon>
        <taxon>Dikarya</taxon>
        <taxon>Ascomycota</taxon>
        <taxon>Pezizomycotina</taxon>
        <taxon>Dothideomycetes</taxon>
        <taxon>Pleosporomycetidae</taxon>
        <taxon>Mytilinidiales</taxon>
        <taxon>Mytilinidiaceae</taxon>
        <taxon>Mytilinidion</taxon>
    </lineage>
</organism>